<dbReference type="eggNOG" id="ENOG502SQA3">
    <property type="taxonomic scope" value="Eukaryota"/>
</dbReference>
<keyword evidence="1" id="KW-0175">Coiled coil</keyword>
<accession>W6YW28</accession>
<gene>
    <name evidence="2" type="ORF">COCMIDRAFT_8585</name>
</gene>
<dbReference type="OrthoDB" id="5429442at2759"/>
<dbReference type="Proteomes" id="UP000054032">
    <property type="component" value="Unassembled WGS sequence"/>
</dbReference>
<dbReference type="RefSeq" id="XP_007691729.1">
    <property type="nucleotide sequence ID" value="XM_007693539.1"/>
</dbReference>
<sequence>MAETRTTSTSTGQYDLLLAMSQDSVNSGLSAMWDLDGDNMDSIEFDGETVGIIGNINGKIGAPDVQVIAAGAGRGSVLFRLTFTEGTTAVFNKATKKKEKKNLKGFQIAFKVDIALDSLHNEVTRYETQLRDSRNTPEETQELQAKLDKVKKTIESFGKQAGDFSIQRLFLDFTTADISSLPESELRMPGMDANQITAFASMLHQWLTTNKESSSTTLGYGLAIDPAKASNYKVADVLMPTWVNLQTYPYKSDPGADPKLGWTGDAARNCVTYCNMTENRAVQGERTLAWSGNFTTINPDKEKRIDGTAIIRKGLFLDKFVIPMLRQYNDDLQIVAETMEISRDGPAGQRRFHWTYSSALGRHGSYQWTDPYYDFTQNAQGMNLNNVNTRDHFQDAVNKGFDAVSRADGVSWSWSKSCDTGTKSSNQDWHFPQDFCNWSDHLSGRNMSYSAVDVVPIPGQGRIKIRGFTEAKVQYDGYYTRLVESNLKYVGNLFVQAFWQVDIVLSSTSADGMKTSFENQHAFVFPYHDEQGVPNDKTNSREFVNKLEHQIPEMLKEKNSICKAINDALEATGKFTHPCAGEFNLKDPVFNRNGDLLFTAQYKAPVAGRLRSMPAIGEEVSQRDPSDPGKYIEVTGDVQAPIGKKGG</sequence>
<dbReference type="EMBL" id="KI964088">
    <property type="protein sequence ID" value="EUC41745.1"/>
    <property type="molecule type" value="Genomic_DNA"/>
</dbReference>
<name>W6YW28_COCMI</name>
<dbReference type="HOGENOM" id="CLU_496958_0_0_1"/>
<protein>
    <submittedName>
        <fullName evidence="2">Uncharacterized protein</fullName>
    </submittedName>
</protein>
<dbReference type="AlphaFoldDB" id="W6YW28"/>
<dbReference type="GeneID" id="19126749"/>
<reference evidence="2 3" key="1">
    <citation type="journal article" date="2013" name="PLoS Genet.">
        <title>Comparative genome structure, secondary metabolite, and effector coding capacity across Cochliobolus pathogens.</title>
        <authorList>
            <person name="Condon B.J."/>
            <person name="Leng Y."/>
            <person name="Wu D."/>
            <person name="Bushley K.E."/>
            <person name="Ohm R.A."/>
            <person name="Otillar R."/>
            <person name="Martin J."/>
            <person name="Schackwitz W."/>
            <person name="Grimwood J."/>
            <person name="MohdZainudin N."/>
            <person name="Xue C."/>
            <person name="Wang R."/>
            <person name="Manning V.A."/>
            <person name="Dhillon B."/>
            <person name="Tu Z.J."/>
            <person name="Steffenson B.J."/>
            <person name="Salamov A."/>
            <person name="Sun H."/>
            <person name="Lowry S."/>
            <person name="LaButti K."/>
            <person name="Han J."/>
            <person name="Copeland A."/>
            <person name="Lindquist E."/>
            <person name="Barry K."/>
            <person name="Schmutz J."/>
            <person name="Baker S.E."/>
            <person name="Ciuffetti L.M."/>
            <person name="Grigoriev I.V."/>
            <person name="Zhong S."/>
            <person name="Turgeon B.G."/>
        </authorList>
    </citation>
    <scope>NUCLEOTIDE SEQUENCE [LARGE SCALE GENOMIC DNA]</scope>
    <source>
        <strain evidence="2 3">ATCC 44560</strain>
    </source>
</reference>
<feature type="coiled-coil region" evidence="1">
    <location>
        <begin position="116"/>
        <end position="160"/>
    </location>
</feature>
<proteinExistence type="predicted"/>
<dbReference type="KEGG" id="bor:COCMIDRAFT_8585"/>
<organism evidence="2 3">
    <name type="scientific">Bipolaris oryzae ATCC 44560</name>
    <dbReference type="NCBI Taxonomy" id="930090"/>
    <lineage>
        <taxon>Eukaryota</taxon>
        <taxon>Fungi</taxon>
        <taxon>Dikarya</taxon>
        <taxon>Ascomycota</taxon>
        <taxon>Pezizomycotina</taxon>
        <taxon>Dothideomycetes</taxon>
        <taxon>Pleosporomycetidae</taxon>
        <taxon>Pleosporales</taxon>
        <taxon>Pleosporineae</taxon>
        <taxon>Pleosporaceae</taxon>
        <taxon>Bipolaris</taxon>
    </lineage>
</organism>
<keyword evidence="3" id="KW-1185">Reference proteome</keyword>
<evidence type="ECO:0000313" key="2">
    <source>
        <dbReference type="EMBL" id="EUC41745.1"/>
    </source>
</evidence>
<evidence type="ECO:0000313" key="3">
    <source>
        <dbReference type="Proteomes" id="UP000054032"/>
    </source>
</evidence>
<evidence type="ECO:0000256" key="1">
    <source>
        <dbReference type="SAM" id="Coils"/>
    </source>
</evidence>